<proteinExistence type="predicted"/>
<evidence type="ECO:0000259" key="2">
    <source>
        <dbReference type="Pfam" id="PF04542"/>
    </source>
</evidence>
<dbReference type="Pfam" id="PF04542">
    <property type="entry name" value="Sigma70_r2"/>
    <property type="match status" value="1"/>
</dbReference>
<feature type="coiled-coil region" evidence="1">
    <location>
        <begin position="170"/>
        <end position="204"/>
    </location>
</feature>
<dbReference type="GO" id="GO:0006352">
    <property type="term" value="P:DNA-templated transcription initiation"/>
    <property type="evidence" value="ECO:0007669"/>
    <property type="project" value="InterPro"/>
</dbReference>
<evidence type="ECO:0000313" key="3">
    <source>
        <dbReference type="EMBL" id="EPX57191.1"/>
    </source>
</evidence>
<accession>S9P247</accession>
<dbReference type="SUPFAM" id="SSF88946">
    <property type="entry name" value="Sigma2 domain of RNA polymerase sigma factors"/>
    <property type="match status" value="1"/>
</dbReference>
<reference evidence="3" key="1">
    <citation type="submission" date="2013-05" db="EMBL/GenBank/DDBJ databases">
        <title>Genome assembly of Cystobacter fuscus DSM 2262.</title>
        <authorList>
            <person name="Sharma G."/>
            <person name="Khatri I."/>
            <person name="Kaur C."/>
            <person name="Mayilraj S."/>
            <person name="Subramanian S."/>
        </authorList>
    </citation>
    <scope>NUCLEOTIDE SEQUENCE [LARGE SCALE GENOMIC DNA]</scope>
    <source>
        <strain evidence="3">DSM 2262</strain>
    </source>
</reference>
<dbReference type="Proteomes" id="UP000011682">
    <property type="component" value="Unassembled WGS sequence"/>
</dbReference>
<dbReference type="InterPro" id="IPR013325">
    <property type="entry name" value="RNA_pol_sigma_r2"/>
</dbReference>
<dbReference type="Gene3D" id="1.10.1740.10">
    <property type="match status" value="1"/>
</dbReference>
<dbReference type="RefSeq" id="WP_002631425.1">
    <property type="nucleotide sequence ID" value="NZ_ANAH02000064.1"/>
</dbReference>
<protein>
    <submittedName>
        <fullName evidence="3">Sigma-24</fullName>
    </submittedName>
</protein>
<evidence type="ECO:0000313" key="4">
    <source>
        <dbReference type="Proteomes" id="UP000011682"/>
    </source>
</evidence>
<dbReference type="OrthoDB" id="5524536at2"/>
<keyword evidence="4" id="KW-1185">Reference proteome</keyword>
<dbReference type="eggNOG" id="COG1595">
    <property type="taxonomic scope" value="Bacteria"/>
</dbReference>
<feature type="domain" description="RNA polymerase sigma-70 region 2" evidence="2">
    <location>
        <begin position="32"/>
        <end position="92"/>
    </location>
</feature>
<dbReference type="NCBIfam" id="TIGR02937">
    <property type="entry name" value="sigma70-ECF"/>
    <property type="match status" value="1"/>
</dbReference>
<dbReference type="GO" id="GO:0003700">
    <property type="term" value="F:DNA-binding transcription factor activity"/>
    <property type="evidence" value="ECO:0007669"/>
    <property type="project" value="InterPro"/>
</dbReference>
<dbReference type="EMBL" id="ANAH02000064">
    <property type="protein sequence ID" value="EPX57191.1"/>
    <property type="molecule type" value="Genomic_DNA"/>
</dbReference>
<organism evidence="3 4">
    <name type="scientific">Cystobacter fuscus (strain ATCC 25194 / DSM 2262 / NBRC 100088 / M29)</name>
    <dbReference type="NCBI Taxonomy" id="1242864"/>
    <lineage>
        <taxon>Bacteria</taxon>
        <taxon>Pseudomonadati</taxon>
        <taxon>Myxococcota</taxon>
        <taxon>Myxococcia</taxon>
        <taxon>Myxococcales</taxon>
        <taxon>Cystobacterineae</taxon>
        <taxon>Archangiaceae</taxon>
        <taxon>Cystobacter</taxon>
    </lineage>
</organism>
<keyword evidence="1" id="KW-0175">Coiled coil</keyword>
<dbReference type="InterPro" id="IPR007627">
    <property type="entry name" value="RNA_pol_sigma70_r2"/>
</dbReference>
<gene>
    <name evidence="3" type="ORF">D187_006945</name>
</gene>
<name>S9P247_CYSF2</name>
<sequence>MEPSARQALEQRIRELCMRGETGLAVQAALEGYGPEFMRLMGSILHDREQAREAYSSLAESLLTALPAFRWDCSFRTWAYQVARHVAYRMIASPAAREQPASLGVLRDEAQPEPSLPKPWLQSSVKERFRVLREQLSPHERTLLELRVDRRMSWHDVARAISGPDEFPSREALDRKAAVLRQQFRRIKERLKELARQAEMLSSEEQAPL</sequence>
<dbReference type="AlphaFoldDB" id="S9P247"/>
<dbReference type="InterPro" id="IPR014284">
    <property type="entry name" value="RNA_pol_sigma-70_dom"/>
</dbReference>
<comment type="caution">
    <text evidence="3">The sequence shown here is derived from an EMBL/GenBank/DDBJ whole genome shotgun (WGS) entry which is preliminary data.</text>
</comment>
<evidence type="ECO:0000256" key="1">
    <source>
        <dbReference type="SAM" id="Coils"/>
    </source>
</evidence>